<evidence type="ECO:0000313" key="3">
    <source>
        <dbReference type="EMBL" id="OMJ17072.1"/>
    </source>
</evidence>
<name>A0A1R1XQZ7_9FUNG</name>
<protein>
    <submittedName>
        <fullName evidence="3">Retrovirus-related Pol polyprotein from transposon</fullName>
    </submittedName>
</protein>
<dbReference type="GO" id="GO:0003824">
    <property type="term" value="F:catalytic activity"/>
    <property type="evidence" value="ECO:0007669"/>
    <property type="project" value="UniProtKB-KW"/>
</dbReference>
<dbReference type="Gene3D" id="3.30.70.270">
    <property type="match status" value="1"/>
</dbReference>
<dbReference type="Pfam" id="PF17919">
    <property type="entry name" value="RT_RNaseH_2"/>
    <property type="match status" value="1"/>
</dbReference>
<gene>
    <name evidence="3" type="ORF">AYI69_g7569</name>
</gene>
<dbReference type="EMBL" id="LSSM01003694">
    <property type="protein sequence ID" value="OMJ17072.1"/>
    <property type="molecule type" value="Genomic_DNA"/>
</dbReference>
<keyword evidence="4" id="KW-1185">Reference proteome</keyword>
<keyword evidence="1" id="KW-0511">Multifunctional enzyme</keyword>
<evidence type="ECO:0000313" key="4">
    <source>
        <dbReference type="Proteomes" id="UP000187429"/>
    </source>
</evidence>
<evidence type="ECO:0000256" key="1">
    <source>
        <dbReference type="ARBA" id="ARBA00023268"/>
    </source>
</evidence>
<dbReference type="PANTHER" id="PTHR37984">
    <property type="entry name" value="PROTEIN CBG26694"/>
    <property type="match status" value="1"/>
</dbReference>
<dbReference type="InterPro" id="IPR043128">
    <property type="entry name" value="Rev_trsase/Diguanyl_cyclase"/>
</dbReference>
<accession>A0A1R1XQZ7</accession>
<evidence type="ECO:0000259" key="2">
    <source>
        <dbReference type="Pfam" id="PF17919"/>
    </source>
</evidence>
<dbReference type="SUPFAM" id="SSF56672">
    <property type="entry name" value="DNA/RNA polymerases"/>
    <property type="match status" value="1"/>
</dbReference>
<proteinExistence type="predicted"/>
<comment type="caution">
    <text evidence="3">The sequence shown here is derived from an EMBL/GenBank/DDBJ whole genome shotgun (WGS) entry which is preliminary data.</text>
</comment>
<dbReference type="PANTHER" id="PTHR37984:SF5">
    <property type="entry name" value="PROTEIN NYNRIN-LIKE"/>
    <property type="match status" value="1"/>
</dbReference>
<organism evidence="3 4">
    <name type="scientific">Smittium culicis</name>
    <dbReference type="NCBI Taxonomy" id="133412"/>
    <lineage>
        <taxon>Eukaryota</taxon>
        <taxon>Fungi</taxon>
        <taxon>Fungi incertae sedis</taxon>
        <taxon>Zoopagomycota</taxon>
        <taxon>Kickxellomycotina</taxon>
        <taxon>Harpellomycetes</taxon>
        <taxon>Harpellales</taxon>
        <taxon>Legeriomycetaceae</taxon>
        <taxon>Smittium</taxon>
    </lineage>
</organism>
<dbReference type="InterPro" id="IPR050951">
    <property type="entry name" value="Retrovirus_Pol_polyprotein"/>
</dbReference>
<dbReference type="AlphaFoldDB" id="A0A1R1XQZ7"/>
<dbReference type="OrthoDB" id="3018369at2759"/>
<dbReference type="InterPro" id="IPR041577">
    <property type="entry name" value="RT_RNaseH_2"/>
</dbReference>
<dbReference type="InterPro" id="IPR043502">
    <property type="entry name" value="DNA/RNA_pol_sf"/>
</dbReference>
<feature type="domain" description="Reverse transcriptase/retrotransposon-derived protein RNase H-like" evidence="2">
    <location>
        <begin position="13"/>
        <end position="100"/>
    </location>
</feature>
<dbReference type="Proteomes" id="UP000187429">
    <property type="component" value="Unassembled WGS sequence"/>
</dbReference>
<reference evidence="4" key="1">
    <citation type="submission" date="2017-01" db="EMBL/GenBank/DDBJ databases">
        <authorList>
            <person name="Wang Y."/>
            <person name="White M."/>
            <person name="Kvist S."/>
            <person name="Moncalvo J.-M."/>
        </authorList>
    </citation>
    <scope>NUCLEOTIDE SEQUENCE [LARGE SCALE GENOMIC DNA]</scope>
    <source>
        <strain evidence="4">ID-206-W2</strain>
    </source>
</reference>
<sequence length="120" mass="13923">MLKLTRKNEKFIWTPECEHAFQAVKSLLISARILAQPDFEQQFILSTNASSYAIGAVLEQVDAKEKLRIIAYYYRSLQKPERNYLNYEREALAVHPSLKQRIPMVGYPDGYTLSQNLMPL</sequence>